<protein>
    <submittedName>
        <fullName evidence="3">LytR family transcriptional attenuator</fullName>
    </submittedName>
</protein>
<evidence type="ECO:0000259" key="2">
    <source>
        <dbReference type="Pfam" id="PF03816"/>
    </source>
</evidence>
<dbReference type="EMBL" id="VIUW01000002">
    <property type="protein sequence ID" value="TWD15443.1"/>
    <property type="molecule type" value="Genomic_DNA"/>
</dbReference>
<dbReference type="NCBIfam" id="TIGR00350">
    <property type="entry name" value="lytR_cpsA_psr"/>
    <property type="match status" value="1"/>
</dbReference>
<evidence type="ECO:0000256" key="1">
    <source>
        <dbReference type="ARBA" id="ARBA00006068"/>
    </source>
</evidence>
<dbReference type="PANTHER" id="PTHR33392">
    <property type="entry name" value="POLYISOPRENYL-TEICHOIC ACID--PEPTIDOGLYCAN TEICHOIC ACID TRANSFERASE TAGU"/>
    <property type="match status" value="1"/>
</dbReference>
<dbReference type="Gene3D" id="3.40.630.190">
    <property type="entry name" value="LCP protein"/>
    <property type="match status" value="1"/>
</dbReference>
<name>A0A560WCM7_9MICO</name>
<organism evidence="3 4">
    <name type="scientific">Marihabitans asiaticum</name>
    <dbReference type="NCBI Taxonomy" id="415218"/>
    <lineage>
        <taxon>Bacteria</taxon>
        <taxon>Bacillati</taxon>
        <taxon>Actinomycetota</taxon>
        <taxon>Actinomycetes</taxon>
        <taxon>Micrococcales</taxon>
        <taxon>Intrasporangiaceae</taxon>
        <taxon>Marihabitans</taxon>
    </lineage>
</organism>
<evidence type="ECO:0000313" key="4">
    <source>
        <dbReference type="Proteomes" id="UP000315628"/>
    </source>
</evidence>
<dbReference type="InterPro" id="IPR050922">
    <property type="entry name" value="LytR/CpsA/Psr_CW_biosynth"/>
</dbReference>
<keyword evidence="4" id="KW-1185">Reference proteome</keyword>
<accession>A0A560WCM7</accession>
<dbReference type="InterPro" id="IPR004474">
    <property type="entry name" value="LytR_CpsA_psr"/>
</dbReference>
<reference evidence="3 4" key="1">
    <citation type="submission" date="2019-06" db="EMBL/GenBank/DDBJ databases">
        <title>Sequencing the genomes of 1000 actinobacteria strains.</title>
        <authorList>
            <person name="Klenk H.-P."/>
        </authorList>
    </citation>
    <scope>NUCLEOTIDE SEQUENCE [LARGE SCALE GENOMIC DNA]</scope>
    <source>
        <strain evidence="3 4">DSM 18935</strain>
    </source>
</reference>
<comment type="similarity">
    <text evidence="1">Belongs to the LytR/CpsA/Psr (LCP) family.</text>
</comment>
<dbReference type="Pfam" id="PF03816">
    <property type="entry name" value="LytR_cpsA_psr"/>
    <property type="match status" value="1"/>
</dbReference>
<dbReference type="Proteomes" id="UP000315628">
    <property type="component" value="Unassembled WGS sequence"/>
</dbReference>
<feature type="domain" description="Cell envelope-related transcriptional attenuator" evidence="2">
    <location>
        <begin position="67"/>
        <end position="209"/>
    </location>
</feature>
<proteinExistence type="inferred from homology"/>
<sequence length="303" mass="32329">MLLWGGATMWAVSSAWGKVERVDATPEGERAQSEGRNVLLVGSDAREDMTREERERLGTGHDLGGQRTDSIILLHTGGDRPVLMSIPRDSYVEIPGHGMNKINAAYSIGGAKLLGQTVEQSTGLRVDGYMEIGFGGFAQVVDAVGGVDICVPRDMDDPKAHINLKKGCQTLDGKNALGYVRARYSDPEGDIGRAKRQRQFLGALMGQVATPSTVAQPWRIHSIGSDSAGALTVGEDDSMLETARAFLAMRTVAKGDGDSVVVPVANANLPTAAGTAVEWDQARAQALFEDLRTNRPLSVKPTS</sequence>
<dbReference type="AlphaFoldDB" id="A0A560WCM7"/>
<comment type="caution">
    <text evidence="3">The sequence shown here is derived from an EMBL/GenBank/DDBJ whole genome shotgun (WGS) entry which is preliminary data.</text>
</comment>
<evidence type="ECO:0000313" key="3">
    <source>
        <dbReference type="EMBL" id="TWD15443.1"/>
    </source>
</evidence>
<dbReference type="PANTHER" id="PTHR33392:SF6">
    <property type="entry name" value="POLYISOPRENYL-TEICHOIC ACID--PEPTIDOGLYCAN TEICHOIC ACID TRANSFERASE TAGU"/>
    <property type="match status" value="1"/>
</dbReference>
<gene>
    <name evidence="3" type="ORF">FB557_0953</name>
</gene>